<dbReference type="AlphaFoldDB" id="A0A1Y0IUF7"/>
<feature type="region of interest" description="Disordered" evidence="1">
    <location>
        <begin position="240"/>
        <end position="279"/>
    </location>
</feature>
<proteinExistence type="predicted"/>
<evidence type="ECO:0000313" key="2">
    <source>
        <dbReference type="EMBL" id="ARU63589.1"/>
    </source>
</evidence>
<dbReference type="Proteomes" id="UP000195437">
    <property type="component" value="Chromosome"/>
</dbReference>
<evidence type="ECO:0000256" key="1">
    <source>
        <dbReference type="SAM" id="MobiDB-lite"/>
    </source>
</evidence>
<dbReference type="EMBL" id="CP021434">
    <property type="protein sequence ID" value="ARU63589.1"/>
    <property type="molecule type" value="Genomic_DNA"/>
</dbReference>
<dbReference type="NCBIfam" id="TIGR02832">
    <property type="entry name" value="spo_yunB"/>
    <property type="match status" value="1"/>
</dbReference>
<evidence type="ECO:0000313" key="3">
    <source>
        <dbReference type="Proteomes" id="UP000195437"/>
    </source>
</evidence>
<organism evidence="2 3">
    <name type="scientific">Tumebacillus avium</name>
    <dbReference type="NCBI Taxonomy" id="1903704"/>
    <lineage>
        <taxon>Bacteria</taxon>
        <taxon>Bacillati</taxon>
        <taxon>Bacillota</taxon>
        <taxon>Bacilli</taxon>
        <taxon>Bacillales</taxon>
        <taxon>Alicyclobacillaceae</taxon>
        <taxon>Tumebacillus</taxon>
    </lineage>
</organism>
<dbReference type="Pfam" id="PF09560">
    <property type="entry name" value="Spore_YunB"/>
    <property type="match status" value="1"/>
</dbReference>
<protein>
    <submittedName>
        <fullName evidence="2">Sporulation protein YunB</fullName>
    </submittedName>
</protein>
<sequence>MDCFMFVRIEMRTGEGGSRMAMKIRGAKKPVNWRFIIFALLVLFVFVIAQTVYFVESSLRPTFIKVAEEKTRHIATEAINGSISERISEDTNYSRLIDLKTSSAGKVTAGYFNMVEAARIQNEVTKSIEGVLQSLQEKKMYIPLGQAAGSSLLSQLGPDIPVEIEPVGNVKSDIGWETQERGINQVIHTLYLDITVHTSVIVPFTTTPSEVKTKVPIAYVFLVGDVPQMVFNAKGETVGQTTSSSQIPMPSIQLPNLNDQGDEEASQDTSATPDEGDGE</sequence>
<feature type="compositionally biased region" description="Polar residues" evidence="1">
    <location>
        <begin position="240"/>
        <end position="259"/>
    </location>
</feature>
<keyword evidence="3" id="KW-1185">Reference proteome</keyword>
<name>A0A1Y0IUF7_9BACL</name>
<dbReference type="KEGG" id="tum:CBW65_23175"/>
<dbReference type="InterPro" id="IPR014197">
    <property type="entry name" value="Sporulation_prot_YunB"/>
</dbReference>
<reference evidence="3" key="1">
    <citation type="submission" date="2017-05" db="EMBL/GenBank/DDBJ databases">
        <authorList>
            <person name="Sung H."/>
        </authorList>
    </citation>
    <scope>NUCLEOTIDE SEQUENCE [LARGE SCALE GENOMIC DNA]</scope>
    <source>
        <strain evidence="3">AR23208</strain>
    </source>
</reference>
<gene>
    <name evidence="2" type="ORF">CBW65_23175</name>
</gene>
<accession>A0A1Y0IUF7</accession>